<evidence type="ECO:0000313" key="3">
    <source>
        <dbReference type="EMBL" id="UQC86788.1"/>
    </source>
</evidence>
<reference evidence="3" key="1">
    <citation type="journal article" date="2021" name="Mol. Plant Microbe Interact.">
        <title>Complete Genome Sequence of the Plant-Pathogenic Fungus Colletotrichum lupini.</title>
        <authorList>
            <person name="Baroncelli R."/>
            <person name="Pensec F."/>
            <person name="Da Lio D."/>
            <person name="Boufleur T."/>
            <person name="Vicente I."/>
            <person name="Sarrocco S."/>
            <person name="Picot A."/>
            <person name="Baraldi E."/>
            <person name="Sukno S."/>
            <person name="Thon M."/>
            <person name="Le Floch G."/>
        </authorList>
    </citation>
    <scope>NUCLEOTIDE SEQUENCE</scope>
    <source>
        <strain evidence="3">IMI 504893</strain>
    </source>
</reference>
<dbReference type="AlphaFoldDB" id="A0A9Q8T075"/>
<keyword evidence="2" id="KW-0812">Transmembrane</keyword>
<feature type="region of interest" description="Disordered" evidence="1">
    <location>
        <begin position="52"/>
        <end position="84"/>
    </location>
</feature>
<evidence type="ECO:0000256" key="1">
    <source>
        <dbReference type="SAM" id="MobiDB-lite"/>
    </source>
</evidence>
<sequence length="124" mass="14149">MTGLDQFSKYKQVTYVAVNDLLAVSDAIQRIIERLNTVAAWAAEEGKMFTCVENSQHGQPQPDERKLSKGHSPARKRREKAPTPNTTEFVRSVCFWRGASRFVYVRPFVQIFLIVVFASWMLPG</sequence>
<evidence type="ECO:0000313" key="4">
    <source>
        <dbReference type="Proteomes" id="UP000830671"/>
    </source>
</evidence>
<evidence type="ECO:0000256" key="2">
    <source>
        <dbReference type="SAM" id="Phobius"/>
    </source>
</evidence>
<feature type="compositionally biased region" description="Basic residues" evidence="1">
    <location>
        <begin position="68"/>
        <end position="79"/>
    </location>
</feature>
<organism evidence="3 4">
    <name type="scientific">Colletotrichum lupini</name>
    <dbReference type="NCBI Taxonomy" id="145971"/>
    <lineage>
        <taxon>Eukaryota</taxon>
        <taxon>Fungi</taxon>
        <taxon>Dikarya</taxon>
        <taxon>Ascomycota</taxon>
        <taxon>Pezizomycotina</taxon>
        <taxon>Sordariomycetes</taxon>
        <taxon>Hypocreomycetidae</taxon>
        <taxon>Glomerellales</taxon>
        <taxon>Glomerellaceae</taxon>
        <taxon>Colletotrichum</taxon>
        <taxon>Colletotrichum acutatum species complex</taxon>
    </lineage>
</organism>
<protein>
    <submittedName>
        <fullName evidence="3">Uncharacterized protein</fullName>
    </submittedName>
</protein>
<dbReference type="GeneID" id="73346264"/>
<accession>A0A9Q8T075</accession>
<keyword evidence="4" id="KW-1185">Reference proteome</keyword>
<dbReference type="RefSeq" id="XP_049148399.1">
    <property type="nucleotide sequence ID" value="XM_049291254.1"/>
</dbReference>
<dbReference type="EMBL" id="CP019478">
    <property type="protein sequence ID" value="UQC86788.1"/>
    <property type="molecule type" value="Genomic_DNA"/>
</dbReference>
<proteinExistence type="predicted"/>
<dbReference type="KEGG" id="clup:CLUP02_12290"/>
<dbReference type="Proteomes" id="UP000830671">
    <property type="component" value="Chromosome 6"/>
</dbReference>
<keyword evidence="2" id="KW-1133">Transmembrane helix</keyword>
<gene>
    <name evidence="3" type="ORF">CLUP02_12290</name>
</gene>
<feature type="transmembrane region" description="Helical" evidence="2">
    <location>
        <begin position="103"/>
        <end position="122"/>
    </location>
</feature>
<keyword evidence="2" id="KW-0472">Membrane</keyword>
<name>A0A9Q8T075_9PEZI</name>